<gene>
    <name evidence="7" type="ORF">ACFFHU_28320</name>
</gene>
<evidence type="ECO:0000256" key="4">
    <source>
        <dbReference type="ARBA" id="ARBA00023163"/>
    </source>
</evidence>
<evidence type="ECO:0000313" key="7">
    <source>
        <dbReference type="EMBL" id="MFC0568037.1"/>
    </source>
</evidence>
<name>A0ABV6P4S0_9ACTN</name>
<evidence type="ECO:0000256" key="3">
    <source>
        <dbReference type="ARBA" id="ARBA00023125"/>
    </source>
</evidence>
<sequence length="265" mass="29700">MNIEFRLLGELEARAADRRPVHLGHHRQRCVLAILLVEANRTVGADQLAARVWGDDPPPGARGTLRSYLSRLRQALSPAGCLVERRWTGYAVAVDEESVDLHRFRRLVAQARRVGPGEPAMELLDEALRLWRGDAFATLDAPWLNSLRETVARERLLTQLDRAELGLRRGRHAELLPELSALRAAHPLDERLVGQLMLALYRCGHQAEALIEYDRLRRSLAEEFGVDPVPDAQALHHAILRADPELTAGAADRTAGSRPFEFGRH</sequence>
<feature type="domain" description="OmpR/PhoB-type" evidence="6">
    <location>
        <begin position="1"/>
        <end position="94"/>
    </location>
</feature>
<evidence type="ECO:0000256" key="5">
    <source>
        <dbReference type="PROSITE-ProRule" id="PRU01091"/>
    </source>
</evidence>
<dbReference type="InterPro" id="IPR001867">
    <property type="entry name" value="OmpR/PhoB-type_DNA-bd"/>
</dbReference>
<organism evidence="7 8">
    <name type="scientific">Plantactinospora siamensis</name>
    <dbReference type="NCBI Taxonomy" id="555372"/>
    <lineage>
        <taxon>Bacteria</taxon>
        <taxon>Bacillati</taxon>
        <taxon>Actinomycetota</taxon>
        <taxon>Actinomycetes</taxon>
        <taxon>Micromonosporales</taxon>
        <taxon>Micromonosporaceae</taxon>
        <taxon>Plantactinospora</taxon>
    </lineage>
</organism>
<dbReference type="Proteomes" id="UP001589894">
    <property type="component" value="Unassembled WGS sequence"/>
</dbReference>
<dbReference type="SUPFAM" id="SSF48452">
    <property type="entry name" value="TPR-like"/>
    <property type="match status" value="1"/>
</dbReference>
<feature type="DNA-binding region" description="OmpR/PhoB-type" evidence="5">
    <location>
        <begin position="1"/>
        <end position="94"/>
    </location>
</feature>
<dbReference type="InterPro" id="IPR051677">
    <property type="entry name" value="AfsR-DnrI-RedD_regulator"/>
</dbReference>
<keyword evidence="8" id="KW-1185">Reference proteome</keyword>
<dbReference type="InterPro" id="IPR011990">
    <property type="entry name" value="TPR-like_helical_dom_sf"/>
</dbReference>
<comment type="similarity">
    <text evidence="1">Belongs to the AfsR/DnrI/RedD regulatory family.</text>
</comment>
<dbReference type="RefSeq" id="WP_377343441.1">
    <property type="nucleotide sequence ID" value="NZ_JBHLUE010000026.1"/>
</dbReference>
<evidence type="ECO:0000313" key="8">
    <source>
        <dbReference type="Proteomes" id="UP001589894"/>
    </source>
</evidence>
<dbReference type="SMART" id="SM00862">
    <property type="entry name" value="Trans_reg_C"/>
    <property type="match status" value="1"/>
</dbReference>
<dbReference type="InterPro" id="IPR005158">
    <property type="entry name" value="BTAD"/>
</dbReference>
<dbReference type="Pfam" id="PF00486">
    <property type="entry name" value="Trans_reg_C"/>
    <property type="match status" value="1"/>
</dbReference>
<keyword evidence="2" id="KW-0805">Transcription regulation</keyword>
<dbReference type="SMART" id="SM01043">
    <property type="entry name" value="BTAD"/>
    <property type="match status" value="1"/>
</dbReference>
<dbReference type="CDD" id="cd15831">
    <property type="entry name" value="BTAD"/>
    <property type="match status" value="1"/>
</dbReference>
<dbReference type="SUPFAM" id="SSF46894">
    <property type="entry name" value="C-terminal effector domain of the bipartite response regulators"/>
    <property type="match status" value="1"/>
</dbReference>
<dbReference type="PROSITE" id="PS51755">
    <property type="entry name" value="OMPR_PHOB"/>
    <property type="match status" value="1"/>
</dbReference>
<dbReference type="InterPro" id="IPR016032">
    <property type="entry name" value="Sig_transdc_resp-reg_C-effctor"/>
</dbReference>
<evidence type="ECO:0000256" key="1">
    <source>
        <dbReference type="ARBA" id="ARBA00005820"/>
    </source>
</evidence>
<dbReference type="InterPro" id="IPR036388">
    <property type="entry name" value="WH-like_DNA-bd_sf"/>
</dbReference>
<comment type="caution">
    <text evidence="7">The sequence shown here is derived from an EMBL/GenBank/DDBJ whole genome shotgun (WGS) entry which is preliminary data.</text>
</comment>
<evidence type="ECO:0000256" key="2">
    <source>
        <dbReference type="ARBA" id="ARBA00023015"/>
    </source>
</evidence>
<keyword evidence="4" id="KW-0804">Transcription</keyword>
<proteinExistence type="inferred from homology"/>
<dbReference type="PANTHER" id="PTHR35807:SF1">
    <property type="entry name" value="TRANSCRIPTIONAL REGULATOR REDD"/>
    <property type="match status" value="1"/>
</dbReference>
<reference evidence="7 8" key="1">
    <citation type="submission" date="2024-09" db="EMBL/GenBank/DDBJ databases">
        <authorList>
            <person name="Sun Q."/>
            <person name="Mori K."/>
        </authorList>
    </citation>
    <scope>NUCLEOTIDE SEQUENCE [LARGE SCALE GENOMIC DNA]</scope>
    <source>
        <strain evidence="7 8">TBRC 2205</strain>
    </source>
</reference>
<dbReference type="Pfam" id="PF03704">
    <property type="entry name" value="BTAD"/>
    <property type="match status" value="1"/>
</dbReference>
<evidence type="ECO:0000259" key="6">
    <source>
        <dbReference type="PROSITE" id="PS51755"/>
    </source>
</evidence>
<dbReference type="Gene3D" id="1.10.10.10">
    <property type="entry name" value="Winged helix-like DNA-binding domain superfamily/Winged helix DNA-binding domain"/>
    <property type="match status" value="1"/>
</dbReference>
<dbReference type="EMBL" id="JBHLUE010000026">
    <property type="protein sequence ID" value="MFC0568037.1"/>
    <property type="molecule type" value="Genomic_DNA"/>
</dbReference>
<accession>A0ABV6P4S0</accession>
<protein>
    <submittedName>
        <fullName evidence="7">BTAD domain-containing putative transcriptional regulator</fullName>
    </submittedName>
</protein>
<keyword evidence="3 5" id="KW-0238">DNA-binding</keyword>
<dbReference type="Gene3D" id="1.25.40.10">
    <property type="entry name" value="Tetratricopeptide repeat domain"/>
    <property type="match status" value="1"/>
</dbReference>
<dbReference type="PANTHER" id="PTHR35807">
    <property type="entry name" value="TRANSCRIPTIONAL REGULATOR REDD-RELATED"/>
    <property type="match status" value="1"/>
</dbReference>